<evidence type="ECO:0000256" key="1">
    <source>
        <dbReference type="ARBA" id="ARBA00008857"/>
    </source>
</evidence>
<proteinExistence type="inferred from homology"/>
<dbReference type="Pfam" id="PF00589">
    <property type="entry name" value="Phage_integrase"/>
    <property type="match status" value="1"/>
</dbReference>
<dbReference type="Pfam" id="PF22022">
    <property type="entry name" value="Phage_int_M"/>
    <property type="match status" value="1"/>
</dbReference>
<dbReference type="PANTHER" id="PTHR30629:SF2">
    <property type="entry name" value="PROPHAGE INTEGRASE INTS-RELATED"/>
    <property type="match status" value="1"/>
</dbReference>
<keyword evidence="2" id="KW-0229">DNA integration</keyword>
<dbReference type="Gene3D" id="1.10.443.10">
    <property type="entry name" value="Intergrase catalytic core"/>
    <property type="match status" value="1"/>
</dbReference>
<dbReference type="InterPro" id="IPR025166">
    <property type="entry name" value="Integrase_DNA_bind_dom"/>
</dbReference>
<accession>A0A0J1FQ05</accession>
<dbReference type="Gene3D" id="1.10.150.130">
    <property type="match status" value="1"/>
</dbReference>
<dbReference type="InterPro" id="IPR050808">
    <property type="entry name" value="Phage_Integrase"/>
</dbReference>
<dbReference type="InterPro" id="IPR002104">
    <property type="entry name" value="Integrase_catalytic"/>
</dbReference>
<dbReference type="Gene3D" id="3.30.160.390">
    <property type="entry name" value="Integrase, DNA-binding domain"/>
    <property type="match status" value="1"/>
</dbReference>
<keyword evidence="4" id="KW-0233">DNA recombination</keyword>
<comment type="similarity">
    <text evidence="1">Belongs to the 'phage' integrase family.</text>
</comment>
<dbReference type="RefSeq" id="WP_047896541.1">
    <property type="nucleotide sequence ID" value="NZ_AEJF01000199.1"/>
</dbReference>
<name>A0A0J1FQ05_9BURK</name>
<evidence type="ECO:0000313" key="7">
    <source>
        <dbReference type="Proteomes" id="UP000035963"/>
    </source>
</evidence>
<evidence type="ECO:0000256" key="4">
    <source>
        <dbReference type="ARBA" id="ARBA00023172"/>
    </source>
</evidence>
<dbReference type="EMBL" id="AEJF01000199">
    <property type="protein sequence ID" value="KLU21843.1"/>
    <property type="molecule type" value="Genomic_DNA"/>
</dbReference>
<evidence type="ECO:0000256" key="2">
    <source>
        <dbReference type="ARBA" id="ARBA00022908"/>
    </source>
</evidence>
<keyword evidence="3" id="KW-0238">DNA-binding</keyword>
<dbReference type="GO" id="GO:0003677">
    <property type="term" value="F:DNA binding"/>
    <property type="evidence" value="ECO:0007669"/>
    <property type="project" value="UniProtKB-KW"/>
</dbReference>
<dbReference type="PATRIC" id="fig|908627.4.peg.7529"/>
<dbReference type="PANTHER" id="PTHR30629">
    <property type="entry name" value="PROPHAGE INTEGRASE"/>
    <property type="match status" value="1"/>
</dbReference>
<dbReference type="CDD" id="cd00801">
    <property type="entry name" value="INT_P4_C"/>
    <property type="match status" value="1"/>
</dbReference>
<dbReference type="SUPFAM" id="SSF56349">
    <property type="entry name" value="DNA breaking-rejoining enzymes"/>
    <property type="match status" value="1"/>
</dbReference>
<dbReference type="InterPro" id="IPR010998">
    <property type="entry name" value="Integrase_recombinase_N"/>
</dbReference>
<evidence type="ECO:0000313" key="6">
    <source>
        <dbReference type="EMBL" id="KLU21843.1"/>
    </source>
</evidence>
<dbReference type="PROSITE" id="PS51898">
    <property type="entry name" value="TYR_RECOMBINASE"/>
    <property type="match status" value="1"/>
</dbReference>
<dbReference type="InterPro" id="IPR053876">
    <property type="entry name" value="Phage_int_M"/>
</dbReference>
<reference evidence="6 7" key="1">
    <citation type="journal article" date="2015" name="Genome Announc.">
        <title>Draft Genome Sequence of Burkholderia sp. Strain PML1(12), an Ectomycorrhizosphere-Inhabiting Bacterium with Effective Mineral-Weathering Ability.</title>
        <authorList>
            <person name="Uroz S."/>
            <person name="Oger P."/>
        </authorList>
    </citation>
    <scope>NUCLEOTIDE SEQUENCE [LARGE SCALE GENOMIC DNA]</scope>
    <source>
        <strain evidence="7">PML1(12)</strain>
    </source>
</reference>
<dbReference type="GO" id="GO:0015074">
    <property type="term" value="P:DNA integration"/>
    <property type="evidence" value="ECO:0007669"/>
    <property type="project" value="UniProtKB-KW"/>
</dbReference>
<keyword evidence="7" id="KW-1185">Reference proteome</keyword>
<dbReference type="InterPro" id="IPR038488">
    <property type="entry name" value="Integrase_DNA-bd_sf"/>
</dbReference>
<organism evidence="6 7">
    <name type="scientific">Caballeronia mineralivorans PML1(12)</name>
    <dbReference type="NCBI Taxonomy" id="908627"/>
    <lineage>
        <taxon>Bacteria</taxon>
        <taxon>Pseudomonadati</taxon>
        <taxon>Pseudomonadota</taxon>
        <taxon>Betaproteobacteria</taxon>
        <taxon>Burkholderiales</taxon>
        <taxon>Burkholderiaceae</taxon>
        <taxon>Caballeronia</taxon>
    </lineage>
</organism>
<dbReference type="Pfam" id="PF13356">
    <property type="entry name" value="Arm-DNA-bind_3"/>
    <property type="match status" value="1"/>
</dbReference>
<comment type="caution">
    <text evidence="6">The sequence shown here is derived from an EMBL/GenBank/DDBJ whole genome shotgun (WGS) entry which is preliminary data.</text>
</comment>
<dbReference type="GO" id="GO:0006310">
    <property type="term" value="P:DNA recombination"/>
    <property type="evidence" value="ECO:0007669"/>
    <property type="project" value="UniProtKB-KW"/>
</dbReference>
<sequence>MTTAKPKNLTTISLNALRKDDKPRFDAATPGLLIVPTANGRGRWTFRYVSPLTKKRRDMGLGSYTGNEDGVSIAEPREKARIARKLVGSGVDPIDERQRVQQVVVATEREQSPLTFEKAAREVHGDLKPGWKNAKHADQWISTLVTYAFPTLGPKPLTDISPKDCADALRKIWLKKAETARRTKQRMHVVFEWAWAQGHVKGNPASVVHRLLPKQKPKKDHQPAMPWLLVPRFVATHLVDREVGDCTKAALEFAILTAARSGEVRETCWSEFSPDWKLWTISAQRMKMDKPHRVPLSERAAAIVKHQYEHRRHPTLVFPSPRDKMLSDMTLTALLRRAKAVSDTPGRVATAHGFRSSFRDWASEHGYARDLAERALAHAIENDTEAAYHRTDLINLRRPMMQARVDFISSGDKEVNSTNDASISAPLPVEA</sequence>
<dbReference type="OrthoDB" id="9775880at2"/>
<feature type="domain" description="Tyr recombinase" evidence="5">
    <location>
        <begin position="220"/>
        <end position="401"/>
    </location>
</feature>
<dbReference type="InterPro" id="IPR013762">
    <property type="entry name" value="Integrase-like_cat_sf"/>
</dbReference>
<protein>
    <submittedName>
        <fullName evidence="6">Integrase</fullName>
    </submittedName>
</protein>
<gene>
    <name evidence="6" type="ORF">EOS_33650</name>
</gene>
<dbReference type="AlphaFoldDB" id="A0A0J1FQ05"/>
<dbReference type="InterPro" id="IPR011010">
    <property type="entry name" value="DNA_brk_join_enz"/>
</dbReference>
<evidence type="ECO:0000259" key="5">
    <source>
        <dbReference type="PROSITE" id="PS51898"/>
    </source>
</evidence>
<evidence type="ECO:0000256" key="3">
    <source>
        <dbReference type="ARBA" id="ARBA00023125"/>
    </source>
</evidence>
<dbReference type="Proteomes" id="UP000035963">
    <property type="component" value="Unassembled WGS sequence"/>
</dbReference>